<accession>A0AAV9DCX6</accession>
<reference evidence="2" key="1">
    <citation type="journal article" date="2023" name="Nat. Commun.">
        <title>Diploid and tetraploid genomes of Acorus and the evolution of monocots.</title>
        <authorList>
            <person name="Ma L."/>
            <person name="Liu K.W."/>
            <person name="Li Z."/>
            <person name="Hsiao Y.Y."/>
            <person name="Qi Y."/>
            <person name="Fu T."/>
            <person name="Tang G.D."/>
            <person name="Zhang D."/>
            <person name="Sun W.H."/>
            <person name="Liu D.K."/>
            <person name="Li Y."/>
            <person name="Chen G.Z."/>
            <person name="Liu X.D."/>
            <person name="Liao X.Y."/>
            <person name="Jiang Y.T."/>
            <person name="Yu X."/>
            <person name="Hao Y."/>
            <person name="Huang J."/>
            <person name="Zhao X.W."/>
            <person name="Ke S."/>
            <person name="Chen Y.Y."/>
            <person name="Wu W.L."/>
            <person name="Hsu J.L."/>
            <person name="Lin Y.F."/>
            <person name="Huang M.D."/>
            <person name="Li C.Y."/>
            <person name="Huang L."/>
            <person name="Wang Z.W."/>
            <person name="Zhao X."/>
            <person name="Zhong W.Y."/>
            <person name="Peng D.H."/>
            <person name="Ahmad S."/>
            <person name="Lan S."/>
            <person name="Zhang J.S."/>
            <person name="Tsai W.C."/>
            <person name="Van de Peer Y."/>
            <person name="Liu Z.J."/>
        </authorList>
    </citation>
    <scope>NUCLEOTIDE SEQUENCE</scope>
    <source>
        <strain evidence="2">CP</strain>
    </source>
</reference>
<keyword evidence="1" id="KW-0812">Transmembrane</keyword>
<dbReference type="EMBL" id="JAUJYO010000014">
    <property type="protein sequence ID" value="KAK1298771.1"/>
    <property type="molecule type" value="Genomic_DNA"/>
</dbReference>
<gene>
    <name evidence="2" type="ORF">QJS10_CPB14g00911</name>
</gene>
<dbReference type="AlphaFoldDB" id="A0AAV9DCX6"/>
<keyword evidence="3" id="KW-1185">Reference proteome</keyword>
<dbReference type="Proteomes" id="UP001180020">
    <property type="component" value="Unassembled WGS sequence"/>
</dbReference>
<proteinExistence type="predicted"/>
<protein>
    <recommendedName>
        <fullName evidence="4">Mitochondrial pyruvate carrier</fullName>
    </recommendedName>
</protein>
<organism evidence="2 3">
    <name type="scientific">Acorus calamus</name>
    <name type="common">Sweet flag</name>
    <dbReference type="NCBI Taxonomy" id="4465"/>
    <lineage>
        <taxon>Eukaryota</taxon>
        <taxon>Viridiplantae</taxon>
        <taxon>Streptophyta</taxon>
        <taxon>Embryophyta</taxon>
        <taxon>Tracheophyta</taxon>
        <taxon>Spermatophyta</taxon>
        <taxon>Magnoliopsida</taxon>
        <taxon>Liliopsida</taxon>
        <taxon>Acoraceae</taxon>
        <taxon>Acorus</taxon>
    </lineage>
</organism>
<keyword evidence="1" id="KW-0472">Membrane</keyword>
<evidence type="ECO:0008006" key="4">
    <source>
        <dbReference type="Google" id="ProtNLM"/>
    </source>
</evidence>
<evidence type="ECO:0000256" key="1">
    <source>
        <dbReference type="SAM" id="Phobius"/>
    </source>
</evidence>
<sequence>MGLATGMDMRFTDLNGLWKAGKMMRRSGDRSIAAKFTLSFIPAVTWGIWLTRNQMLFRGSIPYVENTWPVICAVKDWGVYCAGAPGVGFVNGRFVLN</sequence>
<feature type="transmembrane region" description="Helical" evidence="1">
    <location>
        <begin position="32"/>
        <end position="50"/>
    </location>
</feature>
<comment type="caution">
    <text evidence="2">The sequence shown here is derived from an EMBL/GenBank/DDBJ whole genome shotgun (WGS) entry which is preliminary data.</text>
</comment>
<reference evidence="2" key="2">
    <citation type="submission" date="2023-06" db="EMBL/GenBank/DDBJ databases">
        <authorList>
            <person name="Ma L."/>
            <person name="Liu K.-W."/>
            <person name="Li Z."/>
            <person name="Hsiao Y.-Y."/>
            <person name="Qi Y."/>
            <person name="Fu T."/>
            <person name="Tang G."/>
            <person name="Zhang D."/>
            <person name="Sun W.-H."/>
            <person name="Liu D.-K."/>
            <person name="Li Y."/>
            <person name="Chen G.-Z."/>
            <person name="Liu X.-D."/>
            <person name="Liao X.-Y."/>
            <person name="Jiang Y.-T."/>
            <person name="Yu X."/>
            <person name="Hao Y."/>
            <person name="Huang J."/>
            <person name="Zhao X.-W."/>
            <person name="Ke S."/>
            <person name="Chen Y.-Y."/>
            <person name="Wu W.-L."/>
            <person name="Hsu J.-L."/>
            <person name="Lin Y.-F."/>
            <person name="Huang M.-D."/>
            <person name="Li C.-Y."/>
            <person name="Huang L."/>
            <person name="Wang Z.-W."/>
            <person name="Zhao X."/>
            <person name="Zhong W.-Y."/>
            <person name="Peng D.-H."/>
            <person name="Ahmad S."/>
            <person name="Lan S."/>
            <person name="Zhang J.-S."/>
            <person name="Tsai W.-C."/>
            <person name="Van De Peer Y."/>
            <person name="Liu Z.-J."/>
        </authorList>
    </citation>
    <scope>NUCLEOTIDE SEQUENCE</scope>
    <source>
        <strain evidence="2">CP</strain>
        <tissue evidence="2">Leaves</tissue>
    </source>
</reference>
<name>A0AAV9DCX6_ACOCL</name>
<keyword evidence="1" id="KW-1133">Transmembrane helix</keyword>
<evidence type="ECO:0000313" key="3">
    <source>
        <dbReference type="Proteomes" id="UP001180020"/>
    </source>
</evidence>
<evidence type="ECO:0000313" key="2">
    <source>
        <dbReference type="EMBL" id="KAK1298771.1"/>
    </source>
</evidence>